<dbReference type="SMART" id="SM00353">
    <property type="entry name" value="HLH"/>
    <property type="match status" value="1"/>
</dbReference>
<evidence type="ECO:0000256" key="1">
    <source>
        <dbReference type="SAM" id="Coils"/>
    </source>
</evidence>
<reference evidence="4" key="1">
    <citation type="submission" date="2021-09" db="EMBL/GenBank/DDBJ databases">
        <title>A high-quality genome of the endoparasitic fungus Hirsutella rhossiliensis with a comparison of Hirsutella genomes reveals transposable elements contributing to genome size variation.</title>
        <authorList>
            <person name="Lin R."/>
            <person name="Jiao Y."/>
            <person name="Sun X."/>
            <person name="Ling J."/>
            <person name="Xie B."/>
            <person name="Cheng X."/>
        </authorList>
    </citation>
    <scope>NUCLEOTIDE SEQUENCE</scope>
    <source>
        <strain evidence="4">HR02</strain>
    </source>
</reference>
<dbReference type="GeneID" id="68350555"/>
<feature type="compositionally biased region" description="Polar residues" evidence="2">
    <location>
        <begin position="322"/>
        <end position="336"/>
    </location>
</feature>
<dbReference type="EMBL" id="JAIZPD010000001">
    <property type="protein sequence ID" value="KAH0968784.1"/>
    <property type="molecule type" value="Genomic_DNA"/>
</dbReference>
<protein>
    <submittedName>
        <fullName evidence="4">Helix-loop-helix DNA-binding domain-containing protein</fullName>
    </submittedName>
</protein>
<dbReference type="PANTHER" id="PTHR47336">
    <property type="entry name" value="TRANSCRIPTION FACTOR HMS1-RELATED"/>
    <property type="match status" value="1"/>
</dbReference>
<evidence type="ECO:0000313" key="5">
    <source>
        <dbReference type="Proteomes" id="UP000824596"/>
    </source>
</evidence>
<dbReference type="SUPFAM" id="SSF47459">
    <property type="entry name" value="HLH, helix-loop-helix DNA-binding domain"/>
    <property type="match status" value="1"/>
</dbReference>
<dbReference type="RefSeq" id="XP_044726297.1">
    <property type="nucleotide sequence ID" value="XM_044859897.1"/>
</dbReference>
<feature type="region of interest" description="Disordered" evidence="2">
    <location>
        <begin position="311"/>
        <end position="347"/>
    </location>
</feature>
<dbReference type="CDD" id="cd11395">
    <property type="entry name" value="bHLHzip_SREBP_like"/>
    <property type="match status" value="1"/>
</dbReference>
<dbReference type="GO" id="GO:0046983">
    <property type="term" value="F:protein dimerization activity"/>
    <property type="evidence" value="ECO:0007669"/>
    <property type="project" value="InterPro"/>
</dbReference>
<dbReference type="OrthoDB" id="2133190at2759"/>
<accession>A0A9P8N8Q1</accession>
<dbReference type="InterPro" id="IPR011598">
    <property type="entry name" value="bHLH_dom"/>
</dbReference>
<dbReference type="GO" id="GO:0003677">
    <property type="term" value="F:DNA binding"/>
    <property type="evidence" value="ECO:0007669"/>
    <property type="project" value="UniProtKB-KW"/>
</dbReference>
<keyword evidence="4" id="KW-0238">DNA-binding</keyword>
<name>A0A9P8N8Q1_9HYPO</name>
<feature type="region of interest" description="Disordered" evidence="2">
    <location>
        <begin position="188"/>
        <end position="218"/>
    </location>
</feature>
<dbReference type="Gene3D" id="4.10.280.10">
    <property type="entry name" value="Helix-loop-helix DNA-binding domain"/>
    <property type="match status" value="1"/>
</dbReference>
<evidence type="ECO:0000256" key="2">
    <source>
        <dbReference type="SAM" id="MobiDB-lite"/>
    </source>
</evidence>
<feature type="region of interest" description="Disordered" evidence="2">
    <location>
        <begin position="359"/>
        <end position="380"/>
    </location>
</feature>
<dbReference type="PROSITE" id="PS50888">
    <property type="entry name" value="BHLH"/>
    <property type="match status" value="1"/>
</dbReference>
<keyword evidence="5" id="KW-1185">Reference proteome</keyword>
<evidence type="ECO:0000313" key="4">
    <source>
        <dbReference type="EMBL" id="KAH0968784.1"/>
    </source>
</evidence>
<gene>
    <name evidence="4" type="ORF">HRG_01426</name>
</gene>
<feature type="domain" description="BHLH" evidence="3">
    <location>
        <begin position="384"/>
        <end position="452"/>
    </location>
</feature>
<dbReference type="Proteomes" id="UP000824596">
    <property type="component" value="Unassembled WGS sequence"/>
</dbReference>
<proteinExistence type="predicted"/>
<sequence length="501" mass="54560">MVFPGCHRPSAYDQRQQQQQLADASTPASSSLMSTAFEFLSAPSDDSMPSFDPTIAAFTDISFTRPAVPSTSLQVRTSLSPAARQLKCFRRPELSSHDRKRVKDDPGAPILDSIDYWIRFGDDVDNIGSLEIDYSKCNDPTGLNGTGAVTSTMPGLGSGLYSTAMAPFGEDFIDDVAYDDQALSDDEDIPDVEHIGDQPSGTESQSQLPVPPSVSLPQPSHDEVIDDLVSLTRGGRAHFGLRLNPALEETPRQMRQDIWGTPPRGMNQVLSLEEQRRLLEISLNSGQMPASFIPPNGFGLGFGAGLGARPPAEFGQRAGRPPSTTMETAPTGTSSGVAPRDEEEEEQEQAVLKLPLKRPAASKPGMSKKPPEHALAETVKPRPADRIAHNEVERKYRTNLKVKIAELRDAVPALQPPALGTDAAECGPGQQDAPKVRKGTVLAEATEYIQQLEQRNRAIVLEHQQLARRLQAFETLFDSTIRQPDLMTKPSMALFDPRGFC</sequence>
<dbReference type="Pfam" id="PF00010">
    <property type="entry name" value="HLH"/>
    <property type="match status" value="1"/>
</dbReference>
<feature type="compositionally biased region" description="Basic and acidic residues" evidence="2">
    <location>
        <begin position="369"/>
        <end position="380"/>
    </location>
</feature>
<evidence type="ECO:0000259" key="3">
    <source>
        <dbReference type="PROSITE" id="PS50888"/>
    </source>
</evidence>
<organism evidence="4 5">
    <name type="scientific">Hirsutella rhossiliensis</name>
    <dbReference type="NCBI Taxonomy" id="111463"/>
    <lineage>
        <taxon>Eukaryota</taxon>
        <taxon>Fungi</taxon>
        <taxon>Dikarya</taxon>
        <taxon>Ascomycota</taxon>
        <taxon>Pezizomycotina</taxon>
        <taxon>Sordariomycetes</taxon>
        <taxon>Hypocreomycetidae</taxon>
        <taxon>Hypocreales</taxon>
        <taxon>Ophiocordycipitaceae</taxon>
        <taxon>Hirsutella</taxon>
    </lineage>
</organism>
<feature type="region of interest" description="Disordered" evidence="2">
    <location>
        <begin position="1"/>
        <end position="27"/>
    </location>
</feature>
<dbReference type="PANTHER" id="PTHR47336:SF2">
    <property type="entry name" value="TRANSCRIPTION FACTOR HMS1-RELATED"/>
    <property type="match status" value="1"/>
</dbReference>
<dbReference type="AlphaFoldDB" id="A0A9P8N8Q1"/>
<comment type="caution">
    <text evidence="4">The sequence shown here is derived from an EMBL/GenBank/DDBJ whole genome shotgun (WGS) entry which is preliminary data.</text>
</comment>
<dbReference type="InterPro" id="IPR036638">
    <property type="entry name" value="HLH_DNA-bd_sf"/>
</dbReference>
<dbReference type="InterPro" id="IPR052099">
    <property type="entry name" value="Regulatory_TF_Diverse"/>
</dbReference>
<feature type="coiled-coil region" evidence="1">
    <location>
        <begin position="442"/>
        <end position="469"/>
    </location>
</feature>
<keyword evidence="1" id="KW-0175">Coiled coil</keyword>